<proteinExistence type="inferred from homology"/>
<evidence type="ECO:0000256" key="5">
    <source>
        <dbReference type="HAMAP-Rule" id="MF_00376"/>
    </source>
</evidence>
<accession>A0A9X2FJJ0</accession>
<dbReference type="GO" id="GO:0005737">
    <property type="term" value="C:cytoplasm"/>
    <property type="evidence" value="ECO:0007669"/>
    <property type="project" value="UniProtKB-SubCell"/>
</dbReference>
<keyword evidence="5 7" id="KW-0418">Kinase</keyword>
<evidence type="ECO:0000256" key="2">
    <source>
        <dbReference type="ARBA" id="ARBA00022741"/>
    </source>
</evidence>
<keyword evidence="5 7" id="KW-0808">Transferase</keyword>
<reference evidence="7" key="1">
    <citation type="submission" date="2022-06" db="EMBL/GenBank/DDBJ databases">
        <title>Aeoliella straminimaris, a novel planctomycete from sediments.</title>
        <authorList>
            <person name="Vitorino I.R."/>
            <person name="Lage O.M."/>
        </authorList>
    </citation>
    <scope>NUCLEOTIDE SEQUENCE</scope>
    <source>
        <strain evidence="7">ICT_H6.2</strain>
    </source>
</reference>
<dbReference type="EMBL" id="JAMXLR010000091">
    <property type="protein sequence ID" value="MCO6047236.1"/>
    <property type="molecule type" value="Genomic_DNA"/>
</dbReference>
<dbReference type="InterPro" id="IPR001977">
    <property type="entry name" value="Depp_CoAkinase"/>
</dbReference>
<sequence>MFTIGLVGGVASGKSTVAEMFAELGAVVINADAMAHNVLAQPEVRDQLVARWGTGILAGDGTVNRSAIARLVFGDSADAEEQRHYLESVIHPLTRRAVEDKCERLAAEGKEVFVIDAPLLLEAGWDSTCNTVLMVDTPDDLRIAHARRRGWAVEEIDRREAAQLPLDIKRHRSDVVIDNSGDLHQTRKQVSIFWREVVVPQLGD</sequence>
<dbReference type="PANTHER" id="PTHR10695:SF46">
    <property type="entry name" value="BIFUNCTIONAL COENZYME A SYNTHASE-RELATED"/>
    <property type="match status" value="1"/>
</dbReference>
<dbReference type="HAMAP" id="MF_00376">
    <property type="entry name" value="Dephospho_CoA_kinase"/>
    <property type="match status" value="1"/>
</dbReference>
<dbReference type="InterPro" id="IPR027417">
    <property type="entry name" value="P-loop_NTPase"/>
</dbReference>
<dbReference type="SUPFAM" id="SSF52540">
    <property type="entry name" value="P-loop containing nucleoside triphosphate hydrolases"/>
    <property type="match status" value="1"/>
</dbReference>
<dbReference type="Gene3D" id="3.40.50.300">
    <property type="entry name" value="P-loop containing nucleotide triphosphate hydrolases"/>
    <property type="match status" value="1"/>
</dbReference>
<dbReference type="GO" id="GO:0015937">
    <property type="term" value="P:coenzyme A biosynthetic process"/>
    <property type="evidence" value="ECO:0007669"/>
    <property type="project" value="UniProtKB-UniRule"/>
</dbReference>
<comment type="function">
    <text evidence="5">Catalyzes the phosphorylation of the 3'-hydroxyl group of dephosphocoenzyme A to form coenzyme A.</text>
</comment>
<keyword evidence="3 5" id="KW-0067">ATP-binding</keyword>
<comment type="pathway">
    <text evidence="5">Cofactor biosynthesis; coenzyme A biosynthesis; CoA from (R)-pantothenate: step 5/5.</text>
</comment>
<comment type="caution">
    <text evidence="7">The sequence shown here is derived from an EMBL/GenBank/DDBJ whole genome shotgun (WGS) entry which is preliminary data.</text>
</comment>
<gene>
    <name evidence="5 7" type="primary">coaE</name>
    <name evidence="7" type="ORF">NG895_25330</name>
</gene>
<comment type="similarity">
    <text evidence="1 5">Belongs to the CoaE family.</text>
</comment>
<organism evidence="7 8">
    <name type="scientific">Aeoliella straminimaris</name>
    <dbReference type="NCBI Taxonomy" id="2954799"/>
    <lineage>
        <taxon>Bacteria</taxon>
        <taxon>Pseudomonadati</taxon>
        <taxon>Planctomycetota</taxon>
        <taxon>Planctomycetia</taxon>
        <taxon>Pirellulales</taxon>
        <taxon>Lacipirellulaceae</taxon>
        <taxon>Aeoliella</taxon>
    </lineage>
</organism>
<keyword evidence="5" id="KW-0963">Cytoplasm</keyword>
<evidence type="ECO:0000256" key="6">
    <source>
        <dbReference type="NCBIfam" id="TIGR00152"/>
    </source>
</evidence>
<dbReference type="PROSITE" id="PS51219">
    <property type="entry name" value="DPCK"/>
    <property type="match status" value="1"/>
</dbReference>
<keyword evidence="4 5" id="KW-0173">Coenzyme A biosynthesis</keyword>
<dbReference type="NCBIfam" id="TIGR00152">
    <property type="entry name" value="dephospho-CoA kinase"/>
    <property type="match status" value="1"/>
</dbReference>
<feature type="binding site" evidence="5">
    <location>
        <begin position="11"/>
        <end position="16"/>
    </location>
    <ligand>
        <name>ATP</name>
        <dbReference type="ChEBI" id="CHEBI:30616"/>
    </ligand>
</feature>
<keyword evidence="2 5" id="KW-0547">Nucleotide-binding</keyword>
<name>A0A9X2FJJ0_9BACT</name>
<dbReference type="RefSeq" id="WP_252855349.1">
    <property type="nucleotide sequence ID" value="NZ_JAMXLR010000091.1"/>
</dbReference>
<dbReference type="EC" id="2.7.1.24" evidence="5 6"/>
<evidence type="ECO:0000256" key="3">
    <source>
        <dbReference type="ARBA" id="ARBA00022840"/>
    </source>
</evidence>
<comment type="subcellular location">
    <subcellularLocation>
        <location evidence="5">Cytoplasm</location>
    </subcellularLocation>
</comment>
<dbReference type="CDD" id="cd02022">
    <property type="entry name" value="DPCK"/>
    <property type="match status" value="1"/>
</dbReference>
<dbReference type="Proteomes" id="UP001155241">
    <property type="component" value="Unassembled WGS sequence"/>
</dbReference>
<protein>
    <recommendedName>
        <fullName evidence="5 6">Dephospho-CoA kinase</fullName>
        <ecNumber evidence="5 6">2.7.1.24</ecNumber>
    </recommendedName>
    <alternativeName>
        <fullName evidence="5">Dephosphocoenzyme A kinase</fullName>
    </alternativeName>
</protein>
<dbReference type="PANTHER" id="PTHR10695">
    <property type="entry name" value="DEPHOSPHO-COA KINASE-RELATED"/>
    <property type="match status" value="1"/>
</dbReference>
<evidence type="ECO:0000256" key="1">
    <source>
        <dbReference type="ARBA" id="ARBA00009018"/>
    </source>
</evidence>
<keyword evidence="8" id="KW-1185">Reference proteome</keyword>
<dbReference type="Pfam" id="PF01121">
    <property type="entry name" value="CoaE"/>
    <property type="match status" value="1"/>
</dbReference>
<evidence type="ECO:0000313" key="7">
    <source>
        <dbReference type="EMBL" id="MCO6047236.1"/>
    </source>
</evidence>
<comment type="catalytic activity">
    <reaction evidence="5">
        <text>3'-dephospho-CoA + ATP = ADP + CoA + H(+)</text>
        <dbReference type="Rhea" id="RHEA:18245"/>
        <dbReference type="ChEBI" id="CHEBI:15378"/>
        <dbReference type="ChEBI" id="CHEBI:30616"/>
        <dbReference type="ChEBI" id="CHEBI:57287"/>
        <dbReference type="ChEBI" id="CHEBI:57328"/>
        <dbReference type="ChEBI" id="CHEBI:456216"/>
        <dbReference type="EC" id="2.7.1.24"/>
    </reaction>
</comment>
<evidence type="ECO:0000256" key="4">
    <source>
        <dbReference type="ARBA" id="ARBA00022993"/>
    </source>
</evidence>
<dbReference type="GO" id="GO:0005524">
    <property type="term" value="F:ATP binding"/>
    <property type="evidence" value="ECO:0007669"/>
    <property type="project" value="UniProtKB-UniRule"/>
</dbReference>
<dbReference type="GO" id="GO:0004140">
    <property type="term" value="F:dephospho-CoA kinase activity"/>
    <property type="evidence" value="ECO:0007669"/>
    <property type="project" value="UniProtKB-UniRule"/>
</dbReference>
<dbReference type="AlphaFoldDB" id="A0A9X2FJJ0"/>
<evidence type="ECO:0000313" key="8">
    <source>
        <dbReference type="Proteomes" id="UP001155241"/>
    </source>
</evidence>